<dbReference type="EMBL" id="SUMD01000014">
    <property type="protein sequence ID" value="TJZ74165.1"/>
    <property type="molecule type" value="Genomic_DNA"/>
</dbReference>
<dbReference type="PRINTS" id="PR00834">
    <property type="entry name" value="PROTEASES2C"/>
</dbReference>
<dbReference type="PANTHER" id="PTHR43343:SF3">
    <property type="entry name" value="PROTEASE DO-LIKE 8, CHLOROPLASTIC"/>
    <property type="match status" value="1"/>
</dbReference>
<dbReference type="InterPro" id="IPR009003">
    <property type="entry name" value="Peptidase_S1_PA"/>
</dbReference>
<protein>
    <submittedName>
        <fullName evidence="4">PDZ domain-containing protein</fullName>
    </submittedName>
</protein>
<dbReference type="RefSeq" id="WP_136911900.1">
    <property type="nucleotide sequence ID" value="NZ_SUMD01000014.1"/>
</dbReference>
<comment type="caution">
    <text evidence="4">The sequence shown here is derived from an EMBL/GenBank/DDBJ whole genome shotgun (WGS) entry which is preliminary data.</text>
</comment>
<dbReference type="InterPro" id="IPR001940">
    <property type="entry name" value="Peptidase_S1C"/>
</dbReference>
<reference evidence="4 5" key="1">
    <citation type="submission" date="2019-04" db="EMBL/GenBank/DDBJ databases">
        <title>Rhodococcus oryzae sp. nov., a novel actinomycete isolated from rhizosphere soil of rice (Oryza sativa L.).</title>
        <authorList>
            <person name="Li C."/>
        </authorList>
    </citation>
    <scope>NUCLEOTIDE SEQUENCE [LARGE SCALE GENOMIC DNA]</scope>
    <source>
        <strain evidence="4 5">NEAU-CX67</strain>
    </source>
</reference>
<keyword evidence="2" id="KW-0378">Hydrolase</keyword>
<accession>A0ABY2RFV0</accession>
<dbReference type="Pfam" id="PF13365">
    <property type="entry name" value="Trypsin_2"/>
    <property type="match status" value="1"/>
</dbReference>
<dbReference type="InterPro" id="IPR001478">
    <property type="entry name" value="PDZ"/>
</dbReference>
<evidence type="ECO:0000259" key="3">
    <source>
        <dbReference type="PROSITE" id="PS50106"/>
    </source>
</evidence>
<evidence type="ECO:0000313" key="5">
    <source>
        <dbReference type="Proteomes" id="UP000305109"/>
    </source>
</evidence>
<feature type="domain" description="PDZ" evidence="3">
    <location>
        <begin position="282"/>
        <end position="367"/>
    </location>
</feature>
<dbReference type="Pfam" id="PF13180">
    <property type="entry name" value="PDZ_2"/>
    <property type="match status" value="1"/>
</dbReference>
<dbReference type="PROSITE" id="PS50106">
    <property type="entry name" value="PDZ"/>
    <property type="match status" value="1"/>
</dbReference>
<gene>
    <name evidence="4" type="ORF">FCG67_22905</name>
</gene>
<evidence type="ECO:0000313" key="4">
    <source>
        <dbReference type="EMBL" id="TJZ74165.1"/>
    </source>
</evidence>
<sequence>MTRTERDRTIPQRRRARRTLAILAVAAAVTAGLLAGQRLASDPPNQLPAPAQSGVVAPEVATPQSIPPPAPPQPILLTPEQIHQRVAPTTVHLISRVGWRETAGTGIVLTPDGLVLTNHHVIDGATDVVAVNQGNGASYDVEVAGYDRTRDLAVLRLAGATGLPTPALGHSATVRTGDPVTAIGNAEGAGVPQAAGGIVTALNRSVTARDSADGSTNKLSGLIEVNADIRPGDSGGPLVDGTGAVIGVSTAGTAVSHDEGPTPAPPRDIKSFAVPIDEAITVVDQVREGRGSETVHVGPTALLGISVSDSVTVPGARVVAVSYGTPAEGAGLVRGDVITSFDGKPIRTAAELTEMMVARHPGDRIELGWTDASGGSRSATIVLTTGPPR</sequence>
<evidence type="ECO:0000256" key="1">
    <source>
        <dbReference type="ARBA" id="ARBA00022670"/>
    </source>
</evidence>
<organism evidence="4 5">
    <name type="scientific">Rhodococcus oryzae</name>
    <dbReference type="NCBI Taxonomy" id="2571143"/>
    <lineage>
        <taxon>Bacteria</taxon>
        <taxon>Bacillati</taxon>
        <taxon>Actinomycetota</taxon>
        <taxon>Actinomycetes</taxon>
        <taxon>Mycobacteriales</taxon>
        <taxon>Nocardiaceae</taxon>
        <taxon>Rhodococcus</taxon>
    </lineage>
</organism>
<proteinExistence type="predicted"/>
<dbReference type="SUPFAM" id="SSF50156">
    <property type="entry name" value="PDZ domain-like"/>
    <property type="match status" value="1"/>
</dbReference>
<keyword evidence="5" id="KW-1185">Reference proteome</keyword>
<evidence type="ECO:0000256" key="2">
    <source>
        <dbReference type="ARBA" id="ARBA00022801"/>
    </source>
</evidence>
<keyword evidence="1" id="KW-0645">Protease</keyword>
<dbReference type="Gene3D" id="2.40.10.120">
    <property type="match status" value="1"/>
</dbReference>
<name>A0ABY2RFV0_9NOCA</name>
<dbReference type="PANTHER" id="PTHR43343">
    <property type="entry name" value="PEPTIDASE S12"/>
    <property type="match status" value="1"/>
</dbReference>
<dbReference type="SMART" id="SM00228">
    <property type="entry name" value="PDZ"/>
    <property type="match status" value="1"/>
</dbReference>
<dbReference type="Gene3D" id="2.30.42.10">
    <property type="match status" value="1"/>
</dbReference>
<dbReference type="InterPro" id="IPR051201">
    <property type="entry name" value="Chloro_Bact_Ser_Proteases"/>
</dbReference>
<dbReference type="Proteomes" id="UP000305109">
    <property type="component" value="Unassembled WGS sequence"/>
</dbReference>
<dbReference type="SUPFAM" id="SSF50494">
    <property type="entry name" value="Trypsin-like serine proteases"/>
    <property type="match status" value="1"/>
</dbReference>
<dbReference type="InterPro" id="IPR036034">
    <property type="entry name" value="PDZ_sf"/>
</dbReference>